<proteinExistence type="predicted"/>
<dbReference type="Pfam" id="PF07238">
    <property type="entry name" value="PilZ"/>
    <property type="match status" value="1"/>
</dbReference>
<keyword evidence="2" id="KW-0547">Nucleotide-binding</keyword>
<feature type="domain" description="PilZ" evidence="4">
    <location>
        <begin position="99"/>
        <end position="208"/>
    </location>
</feature>
<dbReference type="InterPro" id="IPR009926">
    <property type="entry name" value="T3SS_YcgR_PilZN"/>
</dbReference>
<dbReference type="Proteomes" id="UP001595772">
    <property type="component" value="Unassembled WGS sequence"/>
</dbReference>
<name>A0ABV8GSQ4_9BACI</name>
<evidence type="ECO:0000313" key="6">
    <source>
        <dbReference type="EMBL" id="MFC4022924.1"/>
    </source>
</evidence>
<dbReference type="SUPFAM" id="SSF141371">
    <property type="entry name" value="PilZ domain-like"/>
    <property type="match status" value="1"/>
</dbReference>
<evidence type="ECO:0000259" key="4">
    <source>
        <dbReference type="Pfam" id="PF07238"/>
    </source>
</evidence>
<feature type="domain" description="Type III secretion system flagellar brake protein YcgR PilZN" evidence="5">
    <location>
        <begin position="2"/>
        <end position="90"/>
    </location>
</feature>
<evidence type="ECO:0000259" key="5">
    <source>
        <dbReference type="Pfam" id="PF12945"/>
    </source>
</evidence>
<sequence length="219" mass="25195">MKIGKVLNLEVRDSRTGIVHEYYCKIIEKNKNYLMIDYPIHAQTKKTAFFPIGTLLSASFIGNDQAVYQFSSEIAARIKMNIPALAIHIPDQTDIKRIQRREYVRIETTVDVAVHSTDNQFPPFVTVTSDISGGGLALITDKNIELGIGLKADLWLSLQMQNAEYYYIYGQAEVVYIRDVNSRVNLLSLKFISISKQDRQRIVRFCFEKQREARQKELI</sequence>
<evidence type="ECO:0000256" key="1">
    <source>
        <dbReference type="ARBA" id="ARBA00022636"/>
    </source>
</evidence>
<dbReference type="RefSeq" id="WP_379495415.1">
    <property type="nucleotide sequence ID" value="NZ_JBHSAO010000001.1"/>
</dbReference>
<reference evidence="7" key="1">
    <citation type="journal article" date="2019" name="Int. J. Syst. Evol. Microbiol.">
        <title>The Global Catalogue of Microorganisms (GCM) 10K type strain sequencing project: providing services to taxonomists for standard genome sequencing and annotation.</title>
        <authorList>
            <consortium name="The Broad Institute Genomics Platform"/>
            <consortium name="The Broad Institute Genome Sequencing Center for Infectious Disease"/>
            <person name="Wu L."/>
            <person name="Ma J."/>
        </authorList>
    </citation>
    <scope>NUCLEOTIDE SEQUENCE [LARGE SCALE GENOMIC DNA]</scope>
    <source>
        <strain evidence="7">IBRC-M 10703</strain>
    </source>
</reference>
<keyword evidence="3" id="KW-0975">Bacterial flagellum</keyword>
<comment type="caution">
    <text evidence="6">The sequence shown here is derived from an EMBL/GenBank/DDBJ whole genome shotgun (WGS) entry which is preliminary data.</text>
</comment>
<keyword evidence="1" id="KW-0973">c-di-GMP</keyword>
<dbReference type="InterPro" id="IPR012349">
    <property type="entry name" value="Split_barrel_FMN-bd"/>
</dbReference>
<keyword evidence="6" id="KW-0282">Flagellum</keyword>
<dbReference type="EMBL" id="JBHSAO010000001">
    <property type="protein sequence ID" value="MFC4022924.1"/>
    <property type="molecule type" value="Genomic_DNA"/>
</dbReference>
<dbReference type="Gene3D" id="2.40.10.220">
    <property type="entry name" value="predicted glycosyltransferase like domains"/>
    <property type="match status" value="1"/>
</dbReference>
<dbReference type="Gene3D" id="2.30.110.10">
    <property type="entry name" value="Electron Transport, Fmn-binding Protein, Chain A"/>
    <property type="match status" value="1"/>
</dbReference>
<evidence type="ECO:0000313" key="7">
    <source>
        <dbReference type="Proteomes" id="UP001595772"/>
    </source>
</evidence>
<accession>A0ABV8GSQ4</accession>
<protein>
    <submittedName>
        <fullName evidence="6">Flagellar brake protein</fullName>
    </submittedName>
</protein>
<keyword evidence="6" id="KW-0966">Cell projection</keyword>
<keyword evidence="6" id="KW-0969">Cilium</keyword>
<keyword evidence="7" id="KW-1185">Reference proteome</keyword>
<evidence type="ECO:0000256" key="3">
    <source>
        <dbReference type="ARBA" id="ARBA00023143"/>
    </source>
</evidence>
<evidence type="ECO:0000256" key="2">
    <source>
        <dbReference type="ARBA" id="ARBA00022741"/>
    </source>
</evidence>
<dbReference type="Pfam" id="PF12945">
    <property type="entry name" value="PilZNR"/>
    <property type="match status" value="1"/>
</dbReference>
<dbReference type="InterPro" id="IPR009875">
    <property type="entry name" value="PilZ_domain"/>
</dbReference>
<organism evidence="6 7">
    <name type="scientific">Oceanobacillus longus</name>
    <dbReference type="NCBI Taxonomy" id="930120"/>
    <lineage>
        <taxon>Bacteria</taxon>
        <taxon>Bacillati</taxon>
        <taxon>Bacillota</taxon>
        <taxon>Bacilli</taxon>
        <taxon>Bacillales</taxon>
        <taxon>Bacillaceae</taxon>
        <taxon>Oceanobacillus</taxon>
    </lineage>
</organism>
<gene>
    <name evidence="6" type="ORF">ACFOUV_03735</name>
</gene>